<dbReference type="RefSeq" id="WP_148072882.1">
    <property type="nucleotide sequence ID" value="NZ_CP042913.1"/>
</dbReference>
<dbReference type="SUPFAM" id="SSF53067">
    <property type="entry name" value="Actin-like ATPase domain"/>
    <property type="match status" value="1"/>
</dbReference>
<dbReference type="OrthoDB" id="9773403at2"/>
<name>A0A5B9QJ48_9BACT</name>
<dbReference type="PANTHER" id="PTHR32432">
    <property type="entry name" value="CELL DIVISION PROTEIN FTSA-RELATED"/>
    <property type="match status" value="1"/>
</dbReference>
<dbReference type="Gene3D" id="3.30.420.40">
    <property type="match status" value="2"/>
</dbReference>
<sequence>MFRQQKHGWIGIDIGSATVKVAQLARNGDTLRVVARAIVPRSLPVTTEERETELEPLWSASGEIGAAVALANGLRGRKAASTMPMGLCDLHHIDRLDEFSEDLDSVVRHAVESATQSSADHLQFDIWPAESHDGLNQPLRWNVLAVARPWSDQIYSDVVNNGFACQQIDGLPHTLTRAIDMGLSSERTLPVSALDWGYSQATFCIVHEGRPVYARVLKDCGLDRVIRSVSDGLDIRPEQTYGLLQQYGLSGLNSSGTDEKATLVAELIKEPLLQLENELSRTLSYVTSLRRSIKPQQLYLFGGGGLIKQLSNYLTRQLQIESRVWQLNPLPSNEHASEPEGHCLFGPALALSALAWEEA</sequence>
<organism evidence="1 2">
    <name type="scientific">Bythopirellula goksoeyrii</name>
    <dbReference type="NCBI Taxonomy" id="1400387"/>
    <lineage>
        <taxon>Bacteria</taxon>
        <taxon>Pseudomonadati</taxon>
        <taxon>Planctomycetota</taxon>
        <taxon>Planctomycetia</taxon>
        <taxon>Pirellulales</taxon>
        <taxon>Lacipirellulaceae</taxon>
        <taxon>Bythopirellula</taxon>
    </lineage>
</organism>
<dbReference type="Gene3D" id="3.30.1490.300">
    <property type="match status" value="1"/>
</dbReference>
<accession>A0A5B9QJ48</accession>
<dbReference type="Proteomes" id="UP000323917">
    <property type="component" value="Chromosome"/>
</dbReference>
<protein>
    <submittedName>
        <fullName evidence="1">Competence protein A</fullName>
    </submittedName>
</protein>
<dbReference type="InterPro" id="IPR050696">
    <property type="entry name" value="FtsA/MreB"/>
</dbReference>
<dbReference type="AlphaFoldDB" id="A0A5B9QJ48"/>
<evidence type="ECO:0000313" key="1">
    <source>
        <dbReference type="EMBL" id="QEG34201.1"/>
    </source>
</evidence>
<dbReference type="InterPro" id="IPR043129">
    <property type="entry name" value="ATPase_NBD"/>
</dbReference>
<reference evidence="1 2" key="1">
    <citation type="submission" date="2019-08" db="EMBL/GenBank/DDBJ databases">
        <title>Deep-cultivation of Planctomycetes and their phenomic and genomic characterization uncovers novel biology.</title>
        <authorList>
            <person name="Wiegand S."/>
            <person name="Jogler M."/>
            <person name="Boedeker C."/>
            <person name="Pinto D."/>
            <person name="Vollmers J."/>
            <person name="Rivas-Marin E."/>
            <person name="Kohn T."/>
            <person name="Peeters S.H."/>
            <person name="Heuer A."/>
            <person name="Rast P."/>
            <person name="Oberbeckmann S."/>
            <person name="Bunk B."/>
            <person name="Jeske O."/>
            <person name="Meyerdierks A."/>
            <person name="Storesund J.E."/>
            <person name="Kallscheuer N."/>
            <person name="Luecker S."/>
            <person name="Lage O.M."/>
            <person name="Pohl T."/>
            <person name="Merkel B.J."/>
            <person name="Hornburger P."/>
            <person name="Mueller R.-W."/>
            <person name="Bruemmer F."/>
            <person name="Labrenz M."/>
            <person name="Spormann A.M."/>
            <person name="Op den Camp H."/>
            <person name="Overmann J."/>
            <person name="Amann R."/>
            <person name="Jetten M.S.M."/>
            <person name="Mascher T."/>
            <person name="Medema M.H."/>
            <person name="Devos D.P."/>
            <person name="Kaster A.-K."/>
            <person name="Ovreas L."/>
            <person name="Rohde M."/>
            <person name="Galperin M.Y."/>
            <person name="Jogler C."/>
        </authorList>
    </citation>
    <scope>NUCLEOTIDE SEQUENCE [LARGE SCALE GENOMIC DNA]</scope>
    <source>
        <strain evidence="1 2">Pr1d</strain>
    </source>
</reference>
<evidence type="ECO:0000313" key="2">
    <source>
        <dbReference type="Proteomes" id="UP000323917"/>
    </source>
</evidence>
<dbReference type="PANTHER" id="PTHR32432:SF3">
    <property type="entry name" value="ETHANOLAMINE UTILIZATION PROTEIN EUTJ"/>
    <property type="match status" value="1"/>
</dbReference>
<dbReference type="KEGG" id="bgok:Pr1d_14740"/>
<keyword evidence="2" id="KW-1185">Reference proteome</keyword>
<proteinExistence type="predicted"/>
<gene>
    <name evidence="1" type="ORF">Pr1d_14740</name>
</gene>
<dbReference type="EMBL" id="CP042913">
    <property type="protein sequence ID" value="QEG34201.1"/>
    <property type="molecule type" value="Genomic_DNA"/>
</dbReference>